<dbReference type="PROSITE" id="PS51977">
    <property type="entry name" value="WGR"/>
    <property type="match status" value="1"/>
</dbReference>
<gene>
    <name evidence="3" type="ORF">C1706_09715</name>
</gene>
<accession>A0A4Q2EF05</accession>
<protein>
    <recommendedName>
        <fullName evidence="2">WGR domain-containing protein</fullName>
    </recommendedName>
</protein>
<dbReference type="OrthoDB" id="4554725at2"/>
<dbReference type="Pfam" id="PF13569">
    <property type="entry name" value="DUF4132"/>
    <property type="match status" value="1"/>
</dbReference>
<organism evidence="3 4">
    <name type="scientific">Propioniciclava flava</name>
    <dbReference type="NCBI Taxonomy" id="2072026"/>
    <lineage>
        <taxon>Bacteria</taxon>
        <taxon>Bacillati</taxon>
        <taxon>Actinomycetota</taxon>
        <taxon>Actinomycetes</taxon>
        <taxon>Propionibacteriales</taxon>
        <taxon>Propionibacteriaceae</taxon>
        <taxon>Propioniciclava</taxon>
    </lineage>
</organism>
<dbReference type="SMART" id="SM00773">
    <property type="entry name" value="WGR"/>
    <property type="match status" value="1"/>
</dbReference>
<dbReference type="CDD" id="cd07996">
    <property type="entry name" value="WGR_MMR_like"/>
    <property type="match status" value="1"/>
</dbReference>
<evidence type="ECO:0000256" key="1">
    <source>
        <dbReference type="SAM" id="MobiDB-lite"/>
    </source>
</evidence>
<name>A0A4Q2EF05_9ACTN</name>
<dbReference type="Pfam" id="PF05406">
    <property type="entry name" value="WGR"/>
    <property type="match status" value="1"/>
</dbReference>
<dbReference type="RefSeq" id="WP_129459037.1">
    <property type="nucleotide sequence ID" value="NZ_PPCV01000006.1"/>
</dbReference>
<keyword evidence="4" id="KW-1185">Reference proteome</keyword>
<dbReference type="PANTHER" id="PTHR30634">
    <property type="entry name" value="OUTER MEMBRANE LOLAB LIPOPROTEIN INSERTION APPARATUS"/>
    <property type="match status" value="1"/>
</dbReference>
<dbReference type="InterPro" id="IPR025406">
    <property type="entry name" value="DUF4132"/>
</dbReference>
<dbReference type="InterPro" id="IPR049809">
    <property type="entry name" value="YehF/YfeS-like_WGR"/>
</dbReference>
<dbReference type="InterPro" id="IPR050458">
    <property type="entry name" value="LolB"/>
</dbReference>
<feature type="region of interest" description="Disordered" evidence="1">
    <location>
        <begin position="745"/>
        <end position="766"/>
    </location>
</feature>
<dbReference type="InterPro" id="IPR036930">
    <property type="entry name" value="WGR_dom_sf"/>
</dbReference>
<dbReference type="Proteomes" id="UP000290624">
    <property type="component" value="Unassembled WGS sequence"/>
</dbReference>
<dbReference type="AlphaFoldDB" id="A0A4Q2EF05"/>
<evidence type="ECO:0000259" key="2">
    <source>
        <dbReference type="PROSITE" id="PS51977"/>
    </source>
</evidence>
<dbReference type="EMBL" id="PPCV01000006">
    <property type="protein sequence ID" value="RXW31821.1"/>
    <property type="molecule type" value="Genomic_DNA"/>
</dbReference>
<comment type="caution">
    <text evidence="3">The sequence shown here is derived from an EMBL/GenBank/DDBJ whole genome shotgun (WGS) entry which is preliminary data.</text>
</comment>
<evidence type="ECO:0000313" key="3">
    <source>
        <dbReference type="EMBL" id="RXW31821.1"/>
    </source>
</evidence>
<dbReference type="SUPFAM" id="SSF142921">
    <property type="entry name" value="WGR domain-like"/>
    <property type="match status" value="1"/>
</dbReference>
<feature type="domain" description="WGR" evidence="2">
    <location>
        <begin position="1"/>
        <end position="78"/>
    </location>
</feature>
<reference evidence="3 4" key="1">
    <citation type="submission" date="2018-01" db="EMBL/GenBank/DDBJ databases">
        <title>Lactibacter flavus gen. nov., sp. nov., a novel bacterium of the family Propionibacteriaceae isolated from raw milk and dairy products.</title>
        <authorList>
            <person name="Wenning M."/>
            <person name="Breitenwieser F."/>
            <person name="Huptas C."/>
            <person name="von Neubeck M."/>
            <person name="Busse H.-J."/>
            <person name="Scherer S."/>
        </authorList>
    </citation>
    <scope>NUCLEOTIDE SEQUENCE [LARGE SCALE GENOMIC DNA]</scope>
    <source>
        <strain evidence="3 4">VG341</strain>
    </source>
</reference>
<dbReference type="Gene3D" id="2.20.140.10">
    <property type="entry name" value="WGR domain"/>
    <property type="match status" value="1"/>
</dbReference>
<sequence length="1033" mass="110260">MRTFSLVEGTSDKFWSIDVVDASVTVNYGRTGTNGQTKTTQYDSAAKATAEAEKLIASKVRKGYVEGTATGTLTPVTPTVSAHKAPVIDAAPQASTTPTATPPATSGDTPIAVPAPPWDTPDELTITPTALEEALMRGEPFPLNRLDEPFDPAPLRAWLQRNTIEVDQYRHTLVFLSLPFEGVPSAPAAAWWLQFARKRRMSSNSGHYSTPTLRERLDFADADYASGPGDLSASWDAYDLPPSLLVGSLLAFLEPRQVLTFLLPGRSLMHDGWEDLLPVLRASVTPWLAPHDRVVPPIPEPSYSPQLRPREWRTVTQLLASAILFGNQEAIIAAYEEALAAPVQPPTSGLTLAAVSGISDPQERLRRLQGVDLGYDPATARGTVIFGGRRAIPLVVAGLDQEFMDKPRVAGVVRLLGATATGPGLVSTMLGLTGHLRAKSEAVAWLASHPQELANSSATPTAAQRDTLTAIVRDAIAQNPDVYGPAPANPALVSILAELAAEAALPTLDADAAPAWFREALAREEALPVEEGGLKIPTKTPTWAQPSALPPLVVAGARLDAALTTAVLASAARGANVTTRTPRPLVAAVRDHMTGKDRDAFAVPLLQAYLTSGAKPADRAYFVAAGYLGAEGLAFALAPLVREWPGQSQHQRAVLGLEVLAATGTTAALQAISGIANKSKFKGVQKAAQEALAKLAALQGLTVDQLEDRVVPDADLDAHGVRVLTYGPRSFRVSLSPQGKAVVRDLGPDGRPTGKPRTALPAPNSRDDADAAALAKAEFAVLRKQLTEVSKIQTARLEKALVTGRTWSAEEHRTLVAQHPVLNALIRPLVWQVSSAGHPRALVRVSEDHEYLDVAEDTVTLPDDATLALAHPLNLSEAERDAWRAHLVDFDLVAPLDQLDRPVFGLPAGQTGITLAGLPTGLFNPGTLVSTLERHGWRRGTPADAGVVHYLWLPFESLGLAVALGIDDGLWTGMILESGDQKLDRALLGPFKQVESLLYLDDRGVDWQPWESAPPVLVSEVRRSLAALEEKMA</sequence>
<proteinExistence type="predicted"/>
<dbReference type="PANTHER" id="PTHR30634:SF13">
    <property type="entry name" value="PROTEIN YEHF"/>
    <property type="match status" value="1"/>
</dbReference>
<evidence type="ECO:0000313" key="4">
    <source>
        <dbReference type="Proteomes" id="UP000290624"/>
    </source>
</evidence>
<dbReference type="InterPro" id="IPR008893">
    <property type="entry name" value="WGR_domain"/>
</dbReference>